<dbReference type="NCBIfam" id="TIGR04085">
    <property type="entry name" value="rSAM_more_4Fe4S"/>
    <property type="match status" value="1"/>
</dbReference>
<comment type="pathway">
    <text evidence="8">Cofactor biosynthesis; pyrroloquinoline quinone biosynthesis.</text>
</comment>
<feature type="binding site" evidence="8">
    <location>
        <position position="26"/>
    </location>
    <ligand>
        <name>[4Fe-4S] cluster</name>
        <dbReference type="ChEBI" id="CHEBI:49883"/>
        <note>4Fe-4S-S-AdoMet</note>
    </ligand>
</feature>
<keyword evidence="2 8" id="KW-0949">S-adenosyl-L-methionine</keyword>
<dbReference type="NCBIfam" id="TIGR02109">
    <property type="entry name" value="PQQ_syn_pqqE"/>
    <property type="match status" value="1"/>
</dbReference>
<dbReference type="InterPro" id="IPR011843">
    <property type="entry name" value="PQQ_synth_PqqE_bac"/>
</dbReference>
<comment type="catalytic activity">
    <reaction evidence="8">
        <text>[PQQ precursor protein] + S-adenosyl-L-methionine = E-Y cross-linked-[PQQ precursor protein] + 5'-deoxyadenosine + L-methionine + H(+)</text>
        <dbReference type="Rhea" id="RHEA:56836"/>
        <dbReference type="Rhea" id="RHEA-COMP:14800"/>
        <dbReference type="Rhea" id="RHEA-COMP:14801"/>
        <dbReference type="ChEBI" id="CHEBI:15378"/>
        <dbReference type="ChEBI" id="CHEBI:17319"/>
        <dbReference type="ChEBI" id="CHEBI:57844"/>
        <dbReference type="ChEBI" id="CHEBI:59789"/>
        <dbReference type="ChEBI" id="CHEBI:141026"/>
        <dbReference type="ChEBI" id="CHEBI:141027"/>
        <dbReference type="EC" id="1.21.98.4"/>
    </reaction>
</comment>
<keyword evidence="5 8" id="KW-0560">Oxidoreductase</keyword>
<accession>A0ABV7FUV1</accession>
<dbReference type="InterPro" id="IPR017200">
    <property type="entry name" value="PqqE-like"/>
</dbReference>
<dbReference type="InterPro" id="IPR006638">
    <property type="entry name" value="Elp3/MiaA/NifB-like_rSAM"/>
</dbReference>
<keyword evidence="3 8" id="KW-0479">Metal-binding</keyword>
<dbReference type="CDD" id="cd21119">
    <property type="entry name" value="SPASM_PqqE"/>
    <property type="match status" value="1"/>
</dbReference>
<evidence type="ECO:0000256" key="7">
    <source>
        <dbReference type="ARBA" id="ARBA00023014"/>
    </source>
</evidence>
<dbReference type="EMBL" id="JBHRTN010000004">
    <property type="protein sequence ID" value="MFC3123975.1"/>
    <property type="molecule type" value="Genomic_DNA"/>
</dbReference>
<feature type="domain" description="Radical SAM core" evidence="9">
    <location>
        <begin position="5"/>
        <end position="221"/>
    </location>
</feature>
<dbReference type="SFLD" id="SFLDG01386">
    <property type="entry name" value="main_SPASM_domain-containing"/>
    <property type="match status" value="1"/>
</dbReference>
<comment type="caution">
    <text evidence="10">The sequence shown here is derived from an EMBL/GenBank/DDBJ whole genome shotgun (WGS) entry which is preliminary data.</text>
</comment>
<dbReference type="InterPro" id="IPR013785">
    <property type="entry name" value="Aldolase_TIM"/>
</dbReference>
<proteinExistence type="inferred from homology"/>
<evidence type="ECO:0000313" key="11">
    <source>
        <dbReference type="Proteomes" id="UP001595593"/>
    </source>
</evidence>
<gene>
    <name evidence="8 10" type="primary">pqqE</name>
    <name evidence="10" type="ORF">ACFOD4_02785</name>
</gene>
<evidence type="ECO:0000256" key="4">
    <source>
        <dbReference type="ARBA" id="ARBA00022905"/>
    </source>
</evidence>
<dbReference type="SFLD" id="SFLDG01067">
    <property type="entry name" value="SPASM/twitch_domain_containing"/>
    <property type="match status" value="1"/>
</dbReference>
<evidence type="ECO:0000256" key="2">
    <source>
        <dbReference type="ARBA" id="ARBA00022691"/>
    </source>
</evidence>
<dbReference type="Pfam" id="PF04055">
    <property type="entry name" value="Radical_SAM"/>
    <property type="match status" value="1"/>
</dbReference>
<sequence length="357" mass="38560">MSGNIPPPLGLLAELTHRCPLGCPYCSNPVDLEKRGAELDTATWQRVLREAAGLGVLQLHLSGGEPAARPDLEVIAAAAAEAGLYANLITSGVLLDAARIGALARAGLAHVQLSIQHAEPEAADRIAHFRGGHARKLALAAMVRDAGLALTVNTVLHRGNIDALPEMIGLAEAMGAQRMEVAHTQYHGWALRNRAALMPAREAVEWTRGIVEAERKRLGNAMAIDFVAPDYHATRPKACMGGWGRRFLNISPSGQVLPCHAAETIPGLAFENVRNSSLEDIWYGSDSFNRFRGTDWMPLPCRECDRREIDWGGCRCQALALTGDASRTDPVCGLSPDHALIAAARAEAPQEEYAWRR</sequence>
<dbReference type="CDD" id="cd01335">
    <property type="entry name" value="Radical_SAM"/>
    <property type="match status" value="1"/>
</dbReference>
<dbReference type="SFLD" id="SFLDS00029">
    <property type="entry name" value="Radical_SAM"/>
    <property type="match status" value="1"/>
</dbReference>
<reference evidence="11" key="1">
    <citation type="journal article" date="2019" name="Int. J. Syst. Evol. Microbiol.">
        <title>The Global Catalogue of Microorganisms (GCM) 10K type strain sequencing project: providing services to taxonomists for standard genome sequencing and annotation.</title>
        <authorList>
            <consortium name="The Broad Institute Genomics Platform"/>
            <consortium name="The Broad Institute Genome Sequencing Center for Infectious Disease"/>
            <person name="Wu L."/>
            <person name="Ma J."/>
        </authorList>
    </citation>
    <scope>NUCLEOTIDE SEQUENCE [LARGE SCALE GENOMIC DNA]</scope>
    <source>
        <strain evidence="11">KCTC 52094</strain>
    </source>
</reference>
<evidence type="ECO:0000259" key="9">
    <source>
        <dbReference type="PROSITE" id="PS51918"/>
    </source>
</evidence>
<evidence type="ECO:0000313" key="10">
    <source>
        <dbReference type="EMBL" id="MFC3123975.1"/>
    </source>
</evidence>
<evidence type="ECO:0000256" key="8">
    <source>
        <dbReference type="HAMAP-Rule" id="MF_00660"/>
    </source>
</evidence>
<comment type="cofactor">
    <cofactor evidence="8">
        <name>[4Fe-4S] cluster</name>
        <dbReference type="ChEBI" id="CHEBI:49883"/>
    </cofactor>
    <text evidence="8">Binds 1 [4Fe-4S] cluster. The cluster is coordinated with 3 cysteines and an exchangeable S-adenosyl-L-methionine.</text>
</comment>
<dbReference type="InterPro" id="IPR023885">
    <property type="entry name" value="4Fe4S-binding_SPASM_dom"/>
</dbReference>
<dbReference type="PANTHER" id="PTHR11228:SF7">
    <property type="entry name" value="PQQA PEPTIDE CYCLASE"/>
    <property type="match status" value="1"/>
</dbReference>
<dbReference type="InterPro" id="IPR058240">
    <property type="entry name" value="rSAM_sf"/>
</dbReference>
<name>A0ABV7FUV1_9PROT</name>
<comment type="function">
    <text evidence="8">Catalyzes the cross-linking of a glutamate residue and a tyrosine residue in the PqqA protein as part of the biosynthesis of pyrroloquinoline quinone (PQQ).</text>
</comment>
<dbReference type="PROSITE" id="PS51918">
    <property type="entry name" value="RADICAL_SAM"/>
    <property type="match status" value="1"/>
</dbReference>
<dbReference type="InterPro" id="IPR050377">
    <property type="entry name" value="Radical_SAM_PqqE_MftC-like"/>
</dbReference>
<evidence type="ECO:0000256" key="6">
    <source>
        <dbReference type="ARBA" id="ARBA00023004"/>
    </source>
</evidence>
<protein>
    <recommendedName>
        <fullName evidence="8">PqqA peptide cyclase</fullName>
        <ecNumber evidence="8">1.21.98.4</ecNumber>
    </recommendedName>
    <alternativeName>
        <fullName evidence="8">Coenzyme PQQ synthesis protein E</fullName>
    </alternativeName>
</protein>
<dbReference type="SFLD" id="SFLDF00280">
    <property type="entry name" value="coenzyme_PQQ_synthesis_protein"/>
    <property type="match status" value="1"/>
</dbReference>
<dbReference type="PIRSF" id="PIRSF037420">
    <property type="entry name" value="PQQ_syn_pqqE"/>
    <property type="match status" value="1"/>
</dbReference>
<evidence type="ECO:0000256" key="5">
    <source>
        <dbReference type="ARBA" id="ARBA00023002"/>
    </source>
</evidence>
<dbReference type="Gene3D" id="3.20.20.70">
    <property type="entry name" value="Aldolase class I"/>
    <property type="match status" value="1"/>
</dbReference>
<dbReference type="EC" id="1.21.98.4" evidence="8"/>
<dbReference type="Pfam" id="PF13186">
    <property type="entry name" value="SPASM"/>
    <property type="match status" value="1"/>
</dbReference>
<comment type="subunit">
    <text evidence="8">Interacts with PqqD. The interaction is necessary for activity of PqqE.</text>
</comment>
<dbReference type="InterPro" id="IPR007197">
    <property type="entry name" value="rSAM"/>
</dbReference>
<dbReference type="RefSeq" id="WP_379593487.1">
    <property type="nucleotide sequence ID" value="NZ_JBHRTN010000004.1"/>
</dbReference>
<feature type="binding site" evidence="8">
    <location>
        <position position="23"/>
    </location>
    <ligand>
        <name>[4Fe-4S] cluster</name>
        <dbReference type="ChEBI" id="CHEBI:49883"/>
        <note>4Fe-4S-S-AdoMet</note>
    </ligand>
</feature>
<evidence type="ECO:0000256" key="1">
    <source>
        <dbReference type="ARBA" id="ARBA00022485"/>
    </source>
</evidence>
<keyword evidence="4 8" id="KW-0884">PQQ biosynthesis</keyword>
<evidence type="ECO:0000256" key="3">
    <source>
        <dbReference type="ARBA" id="ARBA00022723"/>
    </source>
</evidence>
<keyword evidence="7 8" id="KW-0411">Iron-sulfur</keyword>
<dbReference type="SMART" id="SM00729">
    <property type="entry name" value="Elp3"/>
    <property type="match status" value="1"/>
</dbReference>
<feature type="binding site" evidence="8">
    <location>
        <position position="19"/>
    </location>
    <ligand>
        <name>[4Fe-4S] cluster</name>
        <dbReference type="ChEBI" id="CHEBI:49883"/>
        <note>4Fe-4S-S-AdoMet</note>
    </ligand>
</feature>
<organism evidence="10 11">
    <name type="scientific">Teichococcus globiformis</name>
    <dbReference type="NCBI Taxonomy" id="2307229"/>
    <lineage>
        <taxon>Bacteria</taxon>
        <taxon>Pseudomonadati</taxon>
        <taxon>Pseudomonadota</taxon>
        <taxon>Alphaproteobacteria</taxon>
        <taxon>Acetobacterales</taxon>
        <taxon>Roseomonadaceae</taxon>
        <taxon>Roseomonas</taxon>
    </lineage>
</organism>
<dbReference type="PANTHER" id="PTHR11228">
    <property type="entry name" value="RADICAL SAM DOMAIN PROTEIN"/>
    <property type="match status" value="1"/>
</dbReference>
<keyword evidence="6 8" id="KW-0408">Iron</keyword>
<dbReference type="Proteomes" id="UP001595593">
    <property type="component" value="Unassembled WGS sequence"/>
</dbReference>
<keyword evidence="1 8" id="KW-0004">4Fe-4S</keyword>
<comment type="similarity">
    <text evidence="8">Belongs to the radical SAM superfamily. PqqE family.</text>
</comment>
<dbReference type="SUPFAM" id="SSF102114">
    <property type="entry name" value="Radical SAM enzymes"/>
    <property type="match status" value="1"/>
</dbReference>
<keyword evidence="11" id="KW-1185">Reference proteome</keyword>
<dbReference type="HAMAP" id="MF_00660">
    <property type="entry name" value="PqqE"/>
    <property type="match status" value="1"/>
</dbReference>